<evidence type="ECO:0000313" key="3">
    <source>
        <dbReference type="Proteomes" id="UP000598775"/>
    </source>
</evidence>
<sequence length="145" mass="16259">MKDVEGLYSELFEAASVGRRHGERIAALADQTQSRWQTLWTIDVAPLTVPQIARRLGVSRQHILRLTGELHAEGLVESRLNPDHKTSPLIVLTPAGEKILHRINGAGRISNQALLESLTPARIDDLRLLLHDFIRIISDEDARHI</sequence>
<organism evidence="2 3">
    <name type="scientific">Subtercola lobariae</name>
    <dbReference type="NCBI Taxonomy" id="1588641"/>
    <lineage>
        <taxon>Bacteria</taxon>
        <taxon>Bacillati</taxon>
        <taxon>Actinomycetota</taxon>
        <taxon>Actinomycetes</taxon>
        <taxon>Micrococcales</taxon>
        <taxon>Microbacteriaceae</taxon>
        <taxon>Subtercola</taxon>
    </lineage>
</organism>
<dbReference type="InterPro" id="IPR036388">
    <property type="entry name" value="WH-like_DNA-bd_sf"/>
</dbReference>
<reference evidence="2 3" key="1">
    <citation type="journal article" date="2014" name="Int. J. Syst. Evol. Microbiol.">
        <title>Complete genome sequence of Corynebacterium casei LMG S-19264T (=DSM 44701T), isolated from a smear-ripened cheese.</title>
        <authorList>
            <consortium name="US DOE Joint Genome Institute (JGI-PGF)"/>
            <person name="Walter F."/>
            <person name="Albersmeier A."/>
            <person name="Kalinowski J."/>
            <person name="Ruckert C."/>
        </authorList>
    </citation>
    <scope>NUCLEOTIDE SEQUENCE [LARGE SCALE GENOMIC DNA]</scope>
    <source>
        <strain evidence="2 3">CGMCC 1.12976</strain>
    </source>
</reference>
<dbReference type="Proteomes" id="UP000598775">
    <property type="component" value="Unassembled WGS sequence"/>
</dbReference>
<dbReference type="SMART" id="SM00347">
    <property type="entry name" value="HTH_MARR"/>
    <property type="match status" value="1"/>
</dbReference>
<dbReference type="InterPro" id="IPR039422">
    <property type="entry name" value="MarR/SlyA-like"/>
</dbReference>
<dbReference type="GO" id="GO:0003700">
    <property type="term" value="F:DNA-binding transcription factor activity"/>
    <property type="evidence" value="ECO:0007669"/>
    <property type="project" value="InterPro"/>
</dbReference>
<dbReference type="InterPro" id="IPR000835">
    <property type="entry name" value="HTH_MarR-typ"/>
</dbReference>
<dbReference type="PANTHER" id="PTHR33164">
    <property type="entry name" value="TRANSCRIPTIONAL REGULATOR, MARR FAMILY"/>
    <property type="match status" value="1"/>
</dbReference>
<evidence type="ECO:0000313" key="2">
    <source>
        <dbReference type="EMBL" id="GGF23195.1"/>
    </source>
</evidence>
<dbReference type="GO" id="GO:0006950">
    <property type="term" value="P:response to stress"/>
    <property type="evidence" value="ECO:0007669"/>
    <property type="project" value="TreeGrafter"/>
</dbReference>
<dbReference type="EMBL" id="BMGP01000002">
    <property type="protein sequence ID" value="GGF23195.1"/>
    <property type="molecule type" value="Genomic_DNA"/>
</dbReference>
<keyword evidence="3" id="KW-1185">Reference proteome</keyword>
<dbReference type="SUPFAM" id="SSF46785">
    <property type="entry name" value="Winged helix' DNA-binding domain"/>
    <property type="match status" value="1"/>
</dbReference>
<dbReference type="PROSITE" id="PS50995">
    <property type="entry name" value="HTH_MARR_2"/>
    <property type="match status" value="1"/>
</dbReference>
<dbReference type="AlphaFoldDB" id="A0A917B7K3"/>
<dbReference type="Pfam" id="PF12802">
    <property type="entry name" value="MarR_2"/>
    <property type="match status" value="1"/>
</dbReference>
<gene>
    <name evidence="2" type="ORF">GCM10011399_15980</name>
</gene>
<dbReference type="PANTHER" id="PTHR33164:SF43">
    <property type="entry name" value="HTH-TYPE TRANSCRIPTIONAL REPRESSOR YETL"/>
    <property type="match status" value="1"/>
</dbReference>
<dbReference type="Gene3D" id="1.10.10.10">
    <property type="entry name" value="Winged helix-like DNA-binding domain superfamily/Winged helix DNA-binding domain"/>
    <property type="match status" value="1"/>
</dbReference>
<proteinExistence type="predicted"/>
<comment type="caution">
    <text evidence="2">The sequence shown here is derived from an EMBL/GenBank/DDBJ whole genome shotgun (WGS) entry which is preliminary data.</text>
</comment>
<name>A0A917B7K3_9MICO</name>
<dbReference type="InterPro" id="IPR036390">
    <property type="entry name" value="WH_DNA-bd_sf"/>
</dbReference>
<evidence type="ECO:0000259" key="1">
    <source>
        <dbReference type="PROSITE" id="PS50995"/>
    </source>
</evidence>
<protein>
    <recommendedName>
        <fullName evidence="1">HTH marR-type domain-containing protein</fullName>
    </recommendedName>
</protein>
<accession>A0A917B7K3</accession>
<feature type="domain" description="HTH marR-type" evidence="1">
    <location>
        <begin position="4"/>
        <end position="135"/>
    </location>
</feature>